<proteinExistence type="predicted"/>
<evidence type="ECO:0000313" key="3">
    <source>
        <dbReference type="EMBL" id="PVD26910.1"/>
    </source>
</evidence>
<keyword evidence="2" id="KW-1133">Transmembrane helix</keyword>
<dbReference type="Proteomes" id="UP000245119">
    <property type="component" value="Linkage Group LG7"/>
</dbReference>
<sequence length="403" mass="44850">MFAPQAHSVNGNNTCVTLEFADGRFKDDATEVNEDGYVHISFALTDNCQPSNEFIRVKVSTRSRDLPKTFCTIVFQENICKISDQSLKCHCIKKEKFMFTSISTKISLADKVLIEWNDNHTSKGETSVSLFVNGSKPVIHTDENIVTPVIISIGCCILVAVVFVVIVIKRHGDCRHKKQQGQSSEDRQMILGNIPPDVTPTSPANLTNIPTQTSTQTASGHSLRRTRTRGVARLQGHKAIRSRIGILTFTGQRKPNNHGMTATQNQTIQEPVYDRAITFSPIIHRSQGQSNDQATTSGPSGATRSEEQEYDRTITFCQSVTRSQEQANEQVLTHCQKVTTSHQEVYDRAVTFTQTVTRSQDEIKKHVVTNQKPEESLQAGHGIQPNSNQNPTACSRSLHPHKQ</sequence>
<feature type="region of interest" description="Disordered" evidence="1">
    <location>
        <begin position="375"/>
        <end position="403"/>
    </location>
</feature>
<accession>A0A2T7P0G4</accession>
<feature type="compositionally biased region" description="Polar residues" evidence="1">
    <location>
        <begin position="384"/>
        <end position="395"/>
    </location>
</feature>
<dbReference type="AlphaFoldDB" id="A0A2T7P0G4"/>
<keyword evidence="4" id="KW-1185">Reference proteome</keyword>
<feature type="compositionally biased region" description="Polar residues" evidence="1">
    <location>
        <begin position="286"/>
        <end position="303"/>
    </location>
</feature>
<evidence type="ECO:0000256" key="2">
    <source>
        <dbReference type="SAM" id="Phobius"/>
    </source>
</evidence>
<gene>
    <name evidence="3" type="ORF">C0Q70_12058</name>
</gene>
<protein>
    <submittedName>
        <fullName evidence="3">Uncharacterized protein</fullName>
    </submittedName>
</protein>
<feature type="compositionally biased region" description="Basic residues" evidence="1">
    <location>
        <begin position="222"/>
        <end position="233"/>
    </location>
</feature>
<feature type="region of interest" description="Disordered" evidence="1">
    <location>
        <begin position="283"/>
        <end position="310"/>
    </location>
</feature>
<feature type="region of interest" description="Disordered" evidence="1">
    <location>
        <begin position="175"/>
        <end position="233"/>
    </location>
</feature>
<dbReference type="EMBL" id="PZQS01000007">
    <property type="protein sequence ID" value="PVD26910.1"/>
    <property type="molecule type" value="Genomic_DNA"/>
</dbReference>
<reference evidence="3 4" key="1">
    <citation type="submission" date="2018-04" db="EMBL/GenBank/DDBJ databases">
        <title>The genome of golden apple snail Pomacea canaliculata provides insight into stress tolerance and invasive adaptation.</title>
        <authorList>
            <person name="Liu C."/>
            <person name="Liu B."/>
            <person name="Ren Y."/>
            <person name="Zhang Y."/>
            <person name="Wang H."/>
            <person name="Li S."/>
            <person name="Jiang F."/>
            <person name="Yin L."/>
            <person name="Zhang G."/>
            <person name="Qian W."/>
            <person name="Fan W."/>
        </authorList>
    </citation>
    <scope>NUCLEOTIDE SEQUENCE [LARGE SCALE GENOMIC DNA]</scope>
    <source>
        <strain evidence="3">SZHN2017</strain>
        <tissue evidence="3">Muscle</tissue>
    </source>
</reference>
<organism evidence="3 4">
    <name type="scientific">Pomacea canaliculata</name>
    <name type="common">Golden apple snail</name>
    <dbReference type="NCBI Taxonomy" id="400727"/>
    <lineage>
        <taxon>Eukaryota</taxon>
        <taxon>Metazoa</taxon>
        <taxon>Spiralia</taxon>
        <taxon>Lophotrochozoa</taxon>
        <taxon>Mollusca</taxon>
        <taxon>Gastropoda</taxon>
        <taxon>Caenogastropoda</taxon>
        <taxon>Architaenioglossa</taxon>
        <taxon>Ampullarioidea</taxon>
        <taxon>Ampullariidae</taxon>
        <taxon>Pomacea</taxon>
    </lineage>
</organism>
<name>A0A2T7P0G4_POMCA</name>
<evidence type="ECO:0000313" key="4">
    <source>
        <dbReference type="Proteomes" id="UP000245119"/>
    </source>
</evidence>
<keyword evidence="2" id="KW-0812">Transmembrane</keyword>
<evidence type="ECO:0000256" key="1">
    <source>
        <dbReference type="SAM" id="MobiDB-lite"/>
    </source>
</evidence>
<comment type="caution">
    <text evidence="3">The sequence shown here is derived from an EMBL/GenBank/DDBJ whole genome shotgun (WGS) entry which is preliminary data.</text>
</comment>
<keyword evidence="2" id="KW-0472">Membrane</keyword>
<feature type="compositionally biased region" description="Polar residues" evidence="1">
    <location>
        <begin position="199"/>
        <end position="220"/>
    </location>
</feature>
<feature type="transmembrane region" description="Helical" evidence="2">
    <location>
        <begin position="145"/>
        <end position="168"/>
    </location>
</feature>